<dbReference type="PANTHER" id="PTHR43539">
    <property type="entry name" value="FLAVIN-BINDING MONOOXYGENASE-LIKE PROTEIN (AFU_ORTHOLOGUE AFUA_4G09220)"/>
    <property type="match status" value="1"/>
</dbReference>
<dbReference type="PANTHER" id="PTHR43539:SF68">
    <property type="entry name" value="FLAVIN-BINDING MONOOXYGENASE-LIKE PROTEIN (AFU_ORTHOLOGUE AFUA_4G09220)"/>
    <property type="match status" value="1"/>
</dbReference>
<dbReference type="Proteomes" id="UP000264036">
    <property type="component" value="Unassembled WGS sequence"/>
</dbReference>
<evidence type="ECO:0000313" key="5">
    <source>
        <dbReference type="Proteomes" id="UP000264036"/>
    </source>
</evidence>
<dbReference type="AlphaFoldDB" id="A0A356LBD4"/>
<gene>
    <name evidence="4" type="ORF">DD666_01775</name>
</gene>
<dbReference type="SUPFAM" id="SSF54427">
    <property type="entry name" value="NTF2-like"/>
    <property type="match status" value="1"/>
</dbReference>
<keyword evidence="1" id="KW-0285">Flavoprotein</keyword>
<organism evidence="4 5">
    <name type="scientific">Advenella kashmirensis</name>
    <dbReference type="NCBI Taxonomy" id="310575"/>
    <lineage>
        <taxon>Bacteria</taxon>
        <taxon>Pseudomonadati</taxon>
        <taxon>Pseudomonadota</taxon>
        <taxon>Betaproteobacteria</taxon>
        <taxon>Burkholderiales</taxon>
        <taxon>Alcaligenaceae</taxon>
    </lineage>
</organism>
<accession>A0A356LBD4</accession>
<dbReference type="EMBL" id="DOEK01000004">
    <property type="protein sequence ID" value="HBP28129.1"/>
    <property type="molecule type" value="Genomic_DNA"/>
</dbReference>
<name>A0A356LBD4_9BURK</name>
<sequence>MQDDMILDRTRLIENTDIVRDWLSRFEASLCAGDREQLLDLFAADSHWRDLLAFTWNITPHVGAQEIVQGLLEAQMSAHTSMFALDTNRTPPRRVTRTGVDVIEAIFGFESRVGRGHGIVRILADQPDRAWVLMTSLDELKGYEEPINGRRPSGQAYSRAFGGENWTEKRQRERAFEDREPAVLIVGAGQAGLSLAARLRLQGVDTLVVERLERVGDVWRNRYHSLALHNRVPLNHLPYMPFPPSWPLYLPKDMLGNWLETYAWAMECNVWTDTEFKGASYEEAAGHWSARVQRRGHPERLLHPRHIVFANGIVGKPKPARAPGLEDFAGQILHTHDYRDGSAWKGKSALVLGVGTSGHDIAQDLHAHGANVSLIQRGSITVASVEAAGINHSLYYNEGLPLEDCDLIATASTYPLLVRGYQLAVEKMLEMDKALIAGLRARGMKLDIGEDNTGHQMKLRRRFGGYYLNCGCSELIINGQVGLIQYEDIERFVNSGLKMKDGRIYKADLLVTATGYQNQNEVVRELLGENIADKIGPVWGLAKDGELSNMFRPTPQQGLWFMGGGLAHARIYSQYVALLIKANEVGLIA</sequence>
<protein>
    <submittedName>
        <fullName evidence="4">Monooxygenase</fullName>
    </submittedName>
</protein>
<reference evidence="4 5" key="1">
    <citation type="journal article" date="2018" name="Nat. Biotechnol.">
        <title>A standardized bacterial taxonomy based on genome phylogeny substantially revises the tree of life.</title>
        <authorList>
            <person name="Parks D.H."/>
            <person name="Chuvochina M."/>
            <person name="Waite D.W."/>
            <person name="Rinke C."/>
            <person name="Skarshewski A."/>
            <person name="Chaumeil P.A."/>
            <person name="Hugenholtz P."/>
        </authorList>
    </citation>
    <scope>NUCLEOTIDE SEQUENCE [LARGE SCALE GENOMIC DNA]</scope>
    <source>
        <strain evidence="4">UBA10707</strain>
    </source>
</reference>
<dbReference type="InterPro" id="IPR020946">
    <property type="entry name" value="Flavin_mOase-like"/>
</dbReference>
<evidence type="ECO:0000256" key="3">
    <source>
        <dbReference type="ARBA" id="ARBA00023002"/>
    </source>
</evidence>
<evidence type="ECO:0000256" key="2">
    <source>
        <dbReference type="ARBA" id="ARBA00022827"/>
    </source>
</evidence>
<dbReference type="Pfam" id="PF00743">
    <property type="entry name" value="FMO-like"/>
    <property type="match status" value="1"/>
</dbReference>
<evidence type="ECO:0000313" key="4">
    <source>
        <dbReference type="EMBL" id="HBP28129.1"/>
    </source>
</evidence>
<proteinExistence type="predicted"/>
<dbReference type="InterPro" id="IPR036188">
    <property type="entry name" value="FAD/NAD-bd_sf"/>
</dbReference>
<dbReference type="SUPFAM" id="SSF51735">
    <property type="entry name" value="NAD(P)-binding Rossmann-fold domains"/>
    <property type="match status" value="1"/>
</dbReference>
<keyword evidence="2" id="KW-0274">FAD</keyword>
<dbReference type="GO" id="GO:0050660">
    <property type="term" value="F:flavin adenine dinucleotide binding"/>
    <property type="evidence" value="ECO:0007669"/>
    <property type="project" value="InterPro"/>
</dbReference>
<dbReference type="GO" id="GO:0004499">
    <property type="term" value="F:N,N-dimethylaniline monooxygenase activity"/>
    <property type="evidence" value="ECO:0007669"/>
    <property type="project" value="InterPro"/>
</dbReference>
<evidence type="ECO:0000256" key="1">
    <source>
        <dbReference type="ARBA" id="ARBA00022630"/>
    </source>
</evidence>
<keyword evidence="4" id="KW-0503">Monooxygenase</keyword>
<dbReference type="InterPro" id="IPR032710">
    <property type="entry name" value="NTF2-like_dom_sf"/>
</dbReference>
<dbReference type="GO" id="GO:0050661">
    <property type="term" value="F:NADP binding"/>
    <property type="evidence" value="ECO:0007669"/>
    <property type="project" value="InterPro"/>
</dbReference>
<comment type="caution">
    <text evidence="4">The sequence shown here is derived from an EMBL/GenBank/DDBJ whole genome shotgun (WGS) entry which is preliminary data.</text>
</comment>
<dbReference type="SUPFAM" id="SSF51905">
    <property type="entry name" value="FAD/NAD(P)-binding domain"/>
    <property type="match status" value="1"/>
</dbReference>
<dbReference type="InterPro" id="IPR036291">
    <property type="entry name" value="NAD(P)-bd_dom_sf"/>
</dbReference>
<dbReference type="Gene3D" id="3.50.50.60">
    <property type="entry name" value="FAD/NAD(P)-binding domain"/>
    <property type="match status" value="1"/>
</dbReference>
<dbReference type="InterPro" id="IPR050982">
    <property type="entry name" value="Auxin_biosynth/cation_transpt"/>
</dbReference>
<keyword evidence="3" id="KW-0560">Oxidoreductase</keyword>